<organism evidence="2 3">
    <name type="scientific">Mycolicibacterium moriokaense</name>
    <dbReference type="NCBI Taxonomy" id="39691"/>
    <lineage>
        <taxon>Bacteria</taxon>
        <taxon>Bacillati</taxon>
        <taxon>Actinomycetota</taxon>
        <taxon>Actinomycetes</taxon>
        <taxon>Mycobacteriales</taxon>
        <taxon>Mycobacteriaceae</taxon>
        <taxon>Mycolicibacterium</taxon>
    </lineage>
</organism>
<reference evidence="2 3" key="1">
    <citation type="journal article" date="2019" name="Emerg. Microbes Infect.">
        <title>Comprehensive subspecies identification of 175 nontuberculous mycobacteria species based on 7547 genomic profiles.</title>
        <authorList>
            <person name="Matsumoto Y."/>
            <person name="Kinjo T."/>
            <person name="Motooka D."/>
            <person name="Nabeya D."/>
            <person name="Jung N."/>
            <person name="Uechi K."/>
            <person name="Horii T."/>
            <person name="Iida T."/>
            <person name="Fujita J."/>
            <person name="Nakamura S."/>
        </authorList>
    </citation>
    <scope>NUCLEOTIDE SEQUENCE [LARGE SCALE GENOMIC DNA]</scope>
    <source>
        <strain evidence="2 3">JCM 6375</strain>
    </source>
</reference>
<evidence type="ECO:0000313" key="3">
    <source>
        <dbReference type="Proteomes" id="UP000466681"/>
    </source>
</evidence>
<proteinExistence type="predicted"/>
<accession>A0AAD1H7X7</accession>
<sequence length="148" mass="16400">MGNLDGKNAGAQRFCDVSVIRRLFGLAARPSGKMAGMARDVSDDNPLTPEEQLDSDEVRNDDGDEVVDPPEKWIEAKEDETLDERLADEVPDIGPDDVDPRDADDTDRETVELSDDALDRIDPERHGTDRGQIDGTPEDGESFFDVER</sequence>
<protein>
    <recommendedName>
        <fullName evidence="4">DUF5709 domain-containing protein</fullName>
    </recommendedName>
</protein>
<evidence type="ECO:0000256" key="1">
    <source>
        <dbReference type="SAM" id="MobiDB-lite"/>
    </source>
</evidence>
<evidence type="ECO:0000313" key="2">
    <source>
        <dbReference type="EMBL" id="BBW99735.1"/>
    </source>
</evidence>
<keyword evidence="3" id="KW-1185">Reference proteome</keyword>
<feature type="region of interest" description="Disordered" evidence="1">
    <location>
        <begin position="31"/>
        <end position="148"/>
    </location>
</feature>
<dbReference type="Proteomes" id="UP000466681">
    <property type="component" value="Chromosome"/>
</dbReference>
<dbReference type="KEGG" id="mmor:MMOR_06720"/>
<feature type="compositionally biased region" description="Basic and acidic residues" evidence="1">
    <location>
        <begin position="98"/>
        <end position="132"/>
    </location>
</feature>
<gene>
    <name evidence="2" type="ORF">MMOR_06720</name>
</gene>
<name>A0AAD1H7X7_9MYCO</name>
<feature type="compositionally biased region" description="Acidic residues" evidence="1">
    <location>
        <begin position="136"/>
        <end position="148"/>
    </location>
</feature>
<dbReference type="EMBL" id="AP022560">
    <property type="protein sequence ID" value="BBW99735.1"/>
    <property type="molecule type" value="Genomic_DNA"/>
</dbReference>
<evidence type="ECO:0008006" key="4">
    <source>
        <dbReference type="Google" id="ProtNLM"/>
    </source>
</evidence>
<dbReference type="AlphaFoldDB" id="A0AAD1H7X7"/>